<dbReference type="Pfam" id="PF14670">
    <property type="entry name" value="FXa_inhibition"/>
    <property type="match status" value="1"/>
</dbReference>
<dbReference type="AlphaFoldDB" id="A0A7M7NGF7"/>
<dbReference type="RefSeq" id="XP_030836080.1">
    <property type="nucleotide sequence ID" value="XM_030980220.1"/>
</dbReference>
<keyword evidence="1" id="KW-0245">EGF-like domain</keyword>
<dbReference type="FunFam" id="2.120.10.30:FF:000241">
    <property type="entry name" value="Low-density lipoprotein receptor-related protein 6"/>
    <property type="match status" value="1"/>
</dbReference>
<evidence type="ECO:0000256" key="2">
    <source>
        <dbReference type="ARBA" id="ARBA00022729"/>
    </source>
</evidence>
<dbReference type="OrthoDB" id="6435903at2759"/>
<evidence type="ECO:0000256" key="3">
    <source>
        <dbReference type="ARBA" id="ARBA00022737"/>
    </source>
</evidence>
<name>A0A7M7NGF7_STRPU</name>
<dbReference type="InterPro" id="IPR050778">
    <property type="entry name" value="Cueball_EGF_LRP_Nidogen"/>
</dbReference>
<proteinExistence type="predicted"/>
<reference evidence="7" key="2">
    <citation type="submission" date="2021-01" db="UniProtKB">
        <authorList>
            <consortium name="EnsemblMetazoa"/>
        </authorList>
    </citation>
    <scope>IDENTIFICATION</scope>
</reference>
<dbReference type="InterPro" id="IPR000033">
    <property type="entry name" value="LDLR_classB_rpt"/>
</dbReference>
<reference evidence="8" key="1">
    <citation type="submission" date="2015-02" db="EMBL/GenBank/DDBJ databases">
        <title>Genome sequencing for Strongylocentrotus purpuratus.</title>
        <authorList>
            <person name="Murali S."/>
            <person name="Liu Y."/>
            <person name="Vee V."/>
            <person name="English A."/>
            <person name="Wang M."/>
            <person name="Skinner E."/>
            <person name="Han Y."/>
            <person name="Muzny D.M."/>
            <person name="Worley K.C."/>
            <person name="Gibbs R.A."/>
        </authorList>
    </citation>
    <scope>NUCLEOTIDE SEQUENCE</scope>
</reference>
<evidence type="ECO:0000256" key="6">
    <source>
        <dbReference type="PROSITE-ProRule" id="PRU00461"/>
    </source>
</evidence>
<dbReference type="GeneID" id="587773"/>
<accession>A0A7M7NGF7</accession>
<keyword evidence="4" id="KW-1015">Disulfide bond</keyword>
<dbReference type="InterPro" id="IPR011042">
    <property type="entry name" value="6-blade_b-propeller_TolB-like"/>
</dbReference>
<dbReference type="EnsemblMetazoa" id="XM_030980220">
    <property type="protein sequence ID" value="XP_030836080"/>
    <property type="gene ID" value="LOC587773"/>
</dbReference>
<evidence type="ECO:0000256" key="5">
    <source>
        <dbReference type="ARBA" id="ARBA00023180"/>
    </source>
</evidence>
<evidence type="ECO:0000313" key="8">
    <source>
        <dbReference type="Proteomes" id="UP000007110"/>
    </source>
</evidence>
<feature type="repeat" description="LDL-receptor class B" evidence="6">
    <location>
        <begin position="100"/>
        <end position="142"/>
    </location>
</feature>
<dbReference type="KEGG" id="spu:587773"/>
<dbReference type="Gene3D" id="2.120.10.30">
    <property type="entry name" value="TolB, C-terminal domain"/>
    <property type="match status" value="1"/>
</dbReference>
<organism evidence="7 8">
    <name type="scientific">Strongylocentrotus purpuratus</name>
    <name type="common">Purple sea urchin</name>
    <dbReference type="NCBI Taxonomy" id="7668"/>
    <lineage>
        <taxon>Eukaryota</taxon>
        <taxon>Metazoa</taxon>
        <taxon>Echinodermata</taxon>
        <taxon>Eleutherozoa</taxon>
        <taxon>Echinozoa</taxon>
        <taxon>Echinoidea</taxon>
        <taxon>Euechinoidea</taxon>
        <taxon>Echinacea</taxon>
        <taxon>Camarodonta</taxon>
        <taxon>Echinidea</taxon>
        <taxon>Strongylocentrotidae</taxon>
        <taxon>Strongylocentrotus</taxon>
    </lineage>
</organism>
<dbReference type="Pfam" id="PF00058">
    <property type="entry name" value="Ldl_recept_b"/>
    <property type="match status" value="3"/>
</dbReference>
<evidence type="ECO:0000313" key="7">
    <source>
        <dbReference type="EnsemblMetazoa" id="XP_030836080"/>
    </source>
</evidence>
<dbReference type="SMART" id="SM00135">
    <property type="entry name" value="LY"/>
    <property type="match status" value="4"/>
</dbReference>
<dbReference type="PANTHER" id="PTHR46513">
    <property type="entry name" value="VITELLOGENIN RECEPTOR-LIKE PROTEIN-RELATED-RELATED"/>
    <property type="match status" value="1"/>
</dbReference>
<sequence>MVEGIAFDWLAENLYWVDSNSDTIEVARFDGRFRRELKMNVTLDQPRALALEPKRGNMYWTDWGANPVIATAHMDGMNVTMLVTTGIYWPNGLNIDDQSSHIFWTDAHFDRIETAWLDGSNREVLLDQNTPHPFSIAVYKDMIYWDDWSQLSIQSANKYTGANVRTVVSGLDSAMDLKIFHNASQQGVNPCSQNNGGCTHLCIVKPDASSLDAVTRVCVCPDDMRIVITPDGREDCQCEAGEKLNLTTGYCMTQGSTCNPDQFRCLDSDRCIPSF</sequence>
<evidence type="ECO:0000256" key="4">
    <source>
        <dbReference type="ARBA" id="ARBA00023157"/>
    </source>
</evidence>
<dbReference type="PANTHER" id="PTHR46513:SF13">
    <property type="entry name" value="EGF-LIKE DOMAIN-CONTAINING PROTEIN"/>
    <property type="match status" value="1"/>
</dbReference>
<dbReference type="InParanoid" id="A0A7M7NGF7"/>
<dbReference type="OMA" id="FEITSTW"/>
<feature type="repeat" description="LDL-receptor class B" evidence="6">
    <location>
        <begin position="12"/>
        <end position="55"/>
    </location>
</feature>
<feature type="repeat" description="LDL-receptor class B" evidence="6">
    <location>
        <begin position="56"/>
        <end position="99"/>
    </location>
</feature>
<dbReference type="SUPFAM" id="SSF63825">
    <property type="entry name" value="YWTD domain"/>
    <property type="match status" value="1"/>
</dbReference>
<dbReference type="PROSITE" id="PS51120">
    <property type="entry name" value="LDLRB"/>
    <property type="match status" value="3"/>
</dbReference>
<protein>
    <submittedName>
        <fullName evidence="7">Uncharacterized protein</fullName>
    </submittedName>
</protein>
<keyword evidence="8" id="KW-1185">Reference proteome</keyword>
<keyword evidence="3" id="KW-0677">Repeat</keyword>
<keyword evidence="2" id="KW-0732">Signal</keyword>
<keyword evidence="5" id="KW-0325">Glycoprotein</keyword>
<evidence type="ECO:0000256" key="1">
    <source>
        <dbReference type="ARBA" id="ARBA00022536"/>
    </source>
</evidence>
<dbReference type="Proteomes" id="UP000007110">
    <property type="component" value="Unassembled WGS sequence"/>
</dbReference>